<reference evidence="2 3" key="1">
    <citation type="submission" date="2014-04" db="EMBL/GenBank/DDBJ databases">
        <authorList>
            <consortium name="DOE Joint Genome Institute"/>
            <person name="Kuo A."/>
            <person name="Gay G."/>
            <person name="Dore J."/>
            <person name="Kohler A."/>
            <person name="Nagy L.G."/>
            <person name="Floudas D."/>
            <person name="Copeland A."/>
            <person name="Barry K.W."/>
            <person name="Cichocki N."/>
            <person name="Veneault-Fourrey C."/>
            <person name="LaButti K."/>
            <person name="Lindquist E.A."/>
            <person name="Lipzen A."/>
            <person name="Lundell T."/>
            <person name="Morin E."/>
            <person name="Murat C."/>
            <person name="Sun H."/>
            <person name="Tunlid A."/>
            <person name="Henrissat B."/>
            <person name="Grigoriev I.V."/>
            <person name="Hibbett D.S."/>
            <person name="Martin F."/>
            <person name="Nordberg H.P."/>
            <person name="Cantor M.N."/>
            <person name="Hua S.X."/>
        </authorList>
    </citation>
    <scope>NUCLEOTIDE SEQUENCE [LARGE SCALE GENOMIC DNA]</scope>
    <source>
        <strain evidence="3">h7</strain>
    </source>
</reference>
<evidence type="ECO:0000313" key="3">
    <source>
        <dbReference type="Proteomes" id="UP000053424"/>
    </source>
</evidence>
<protein>
    <submittedName>
        <fullName evidence="2">Uncharacterized protein</fullName>
    </submittedName>
</protein>
<feature type="region of interest" description="Disordered" evidence="1">
    <location>
        <begin position="1"/>
        <end position="281"/>
    </location>
</feature>
<gene>
    <name evidence="2" type="ORF">M413DRAFT_25400</name>
</gene>
<feature type="compositionally biased region" description="Low complexity" evidence="1">
    <location>
        <begin position="95"/>
        <end position="105"/>
    </location>
</feature>
<feature type="compositionally biased region" description="Polar residues" evidence="1">
    <location>
        <begin position="1"/>
        <end position="13"/>
    </location>
</feature>
<feature type="compositionally biased region" description="Acidic residues" evidence="1">
    <location>
        <begin position="63"/>
        <end position="74"/>
    </location>
</feature>
<evidence type="ECO:0000256" key="1">
    <source>
        <dbReference type="SAM" id="MobiDB-lite"/>
    </source>
</evidence>
<name>A0A0C3C842_HEBCY</name>
<feature type="compositionally biased region" description="Low complexity" evidence="1">
    <location>
        <begin position="214"/>
        <end position="230"/>
    </location>
</feature>
<feature type="compositionally biased region" description="Basic and acidic residues" evidence="1">
    <location>
        <begin position="149"/>
        <end position="173"/>
    </location>
</feature>
<evidence type="ECO:0000313" key="2">
    <source>
        <dbReference type="EMBL" id="KIM45010.1"/>
    </source>
</evidence>
<organism evidence="2 3">
    <name type="scientific">Hebeloma cylindrosporum</name>
    <dbReference type="NCBI Taxonomy" id="76867"/>
    <lineage>
        <taxon>Eukaryota</taxon>
        <taxon>Fungi</taxon>
        <taxon>Dikarya</taxon>
        <taxon>Basidiomycota</taxon>
        <taxon>Agaricomycotina</taxon>
        <taxon>Agaricomycetes</taxon>
        <taxon>Agaricomycetidae</taxon>
        <taxon>Agaricales</taxon>
        <taxon>Agaricineae</taxon>
        <taxon>Hymenogastraceae</taxon>
        <taxon>Hebeloma</taxon>
    </lineage>
</organism>
<feature type="compositionally biased region" description="Basic and acidic residues" evidence="1">
    <location>
        <begin position="232"/>
        <end position="256"/>
    </location>
</feature>
<feature type="compositionally biased region" description="Basic and acidic residues" evidence="1">
    <location>
        <begin position="180"/>
        <end position="191"/>
    </location>
</feature>
<reference evidence="3" key="2">
    <citation type="submission" date="2015-01" db="EMBL/GenBank/DDBJ databases">
        <title>Evolutionary Origins and Diversification of the Mycorrhizal Mutualists.</title>
        <authorList>
            <consortium name="DOE Joint Genome Institute"/>
            <consortium name="Mycorrhizal Genomics Consortium"/>
            <person name="Kohler A."/>
            <person name="Kuo A."/>
            <person name="Nagy L.G."/>
            <person name="Floudas D."/>
            <person name="Copeland A."/>
            <person name="Barry K.W."/>
            <person name="Cichocki N."/>
            <person name="Veneault-Fourrey C."/>
            <person name="LaButti K."/>
            <person name="Lindquist E.A."/>
            <person name="Lipzen A."/>
            <person name="Lundell T."/>
            <person name="Morin E."/>
            <person name="Murat C."/>
            <person name="Riley R."/>
            <person name="Ohm R."/>
            <person name="Sun H."/>
            <person name="Tunlid A."/>
            <person name="Henrissat B."/>
            <person name="Grigoriev I.V."/>
            <person name="Hibbett D.S."/>
            <person name="Martin F."/>
        </authorList>
    </citation>
    <scope>NUCLEOTIDE SEQUENCE [LARGE SCALE GENOMIC DNA]</scope>
    <source>
        <strain evidence="3">h7</strain>
    </source>
</reference>
<dbReference type="AlphaFoldDB" id="A0A0C3C842"/>
<dbReference type="HOGENOM" id="CLU_790019_0_0_1"/>
<feature type="compositionally biased region" description="Low complexity" evidence="1">
    <location>
        <begin position="262"/>
        <end position="273"/>
    </location>
</feature>
<accession>A0A0C3C842</accession>
<proteinExistence type="predicted"/>
<sequence>MLNRHVTSLSATTIHPPPRLPNDDANDPAVDTQSEAPRVVSGPGQPHPRTLTTTPDPPPQVRDDDDNRDDDDDNSTTTTARRRRRRQRRHDDDGTGTTTTAAAATTRRRRHRDDDEDDDECDTTTTTNATRRRHEGDTTTKATRRRRRHDDDTKATRRRHNDDDTTTMRRGREWVSTTKEPQKPRTRHVEHPAASPPTRPGCHEDGEDGMTPSTTTTAATTTAATTTATTSGHDDGDKPGRHLDLRTPPKSCKRDQTPTMRTGAGAQTASTSTRILKPTPSTPALSAVDGLVACEFTGKLHYQVPGLRKFGSHSAPLDHLDNNSHDLPTHYFITSPNMTTIPDISQDSPKI</sequence>
<dbReference type="EMBL" id="KN831773">
    <property type="protein sequence ID" value="KIM45010.1"/>
    <property type="molecule type" value="Genomic_DNA"/>
</dbReference>
<dbReference type="Proteomes" id="UP000053424">
    <property type="component" value="Unassembled WGS sequence"/>
</dbReference>
<keyword evidence="3" id="KW-1185">Reference proteome</keyword>